<gene>
    <name evidence="6" type="ORF">SAMN04490178_11367</name>
</gene>
<dbReference type="FunFam" id="1.10.10.10:FF:000001">
    <property type="entry name" value="LysR family transcriptional regulator"/>
    <property type="match status" value="1"/>
</dbReference>
<sequence length="297" mass="32929">MRIEQLLYLIAIYKAQSISLAAERSHISQPAMSSAISKLEDELGVRLLKRTSEGVYPTEPGLAVIQKAQDIVRLMEEITLIGKQDGLELKGDISLAVEQHVNMILMPKVLTLFKQRYPNVMVMQKVGESNNILGDIQAGKADFGIVIKTRELEKTKDLQVTELFCDQLVVLAGRNNPLAAKGSIQMSEAIRQPLILLNTEYTTQCGISEILSEYGPLQVAFRVDSIPMLEKLLQQGRSIAFVPRLAAGEYTQTQKLVALPVADASLDIPIVMARSKRHHFSTLEKELMKAIRAAFSS</sequence>
<proteinExistence type="inferred from homology"/>
<organism evidence="6 7">
    <name type="scientific">Propionispora vibrioides</name>
    <dbReference type="NCBI Taxonomy" id="112903"/>
    <lineage>
        <taxon>Bacteria</taxon>
        <taxon>Bacillati</taxon>
        <taxon>Bacillota</taxon>
        <taxon>Negativicutes</taxon>
        <taxon>Selenomonadales</taxon>
        <taxon>Sporomusaceae</taxon>
        <taxon>Propionispora</taxon>
    </lineage>
</organism>
<dbReference type="EMBL" id="FODY01000013">
    <property type="protein sequence ID" value="SEP20819.1"/>
    <property type="molecule type" value="Genomic_DNA"/>
</dbReference>
<dbReference type="SUPFAM" id="SSF46785">
    <property type="entry name" value="Winged helix' DNA-binding domain"/>
    <property type="match status" value="1"/>
</dbReference>
<keyword evidence="4" id="KW-0804">Transcription</keyword>
<dbReference type="PRINTS" id="PR00039">
    <property type="entry name" value="HTHLYSR"/>
</dbReference>
<dbReference type="GO" id="GO:0003700">
    <property type="term" value="F:DNA-binding transcription factor activity"/>
    <property type="evidence" value="ECO:0007669"/>
    <property type="project" value="InterPro"/>
</dbReference>
<dbReference type="Proteomes" id="UP000198847">
    <property type="component" value="Unassembled WGS sequence"/>
</dbReference>
<dbReference type="SUPFAM" id="SSF53850">
    <property type="entry name" value="Periplasmic binding protein-like II"/>
    <property type="match status" value="1"/>
</dbReference>
<dbReference type="InterPro" id="IPR050950">
    <property type="entry name" value="HTH-type_LysR_regulators"/>
</dbReference>
<evidence type="ECO:0000313" key="6">
    <source>
        <dbReference type="EMBL" id="SEP20819.1"/>
    </source>
</evidence>
<comment type="similarity">
    <text evidence="1">Belongs to the LysR transcriptional regulatory family.</text>
</comment>
<dbReference type="Gene3D" id="3.40.190.290">
    <property type="match status" value="1"/>
</dbReference>
<name>A0A1H8VZJ5_9FIRM</name>
<dbReference type="GO" id="GO:0003677">
    <property type="term" value="F:DNA binding"/>
    <property type="evidence" value="ECO:0007669"/>
    <property type="project" value="UniProtKB-KW"/>
</dbReference>
<evidence type="ECO:0000313" key="7">
    <source>
        <dbReference type="Proteomes" id="UP000198847"/>
    </source>
</evidence>
<dbReference type="InterPro" id="IPR000847">
    <property type="entry name" value="LysR_HTH_N"/>
</dbReference>
<keyword evidence="3 6" id="KW-0238">DNA-binding</keyword>
<dbReference type="InterPro" id="IPR036390">
    <property type="entry name" value="WH_DNA-bd_sf"/>
</dbReference>
<evidence type="ECO:0000259" key="5">
    <source>
        <dbReference type="PROSITE" id="PS50931"/>
    </source>
</evidence>
<dbReference type="CDD" id="cd05466">
    <property type="entry name" value="PBP2_LTTR_substrate"/>
    <property type="match status" value="1"/>
</dbReference>
<evidence type="ECO:0000256" key="4">
    <source>
        <dbReference type="ARBA" id="ARBA00023163"/>
    </source>
</evidence>
<dbReference type="InterPro" id="IPR005119">
    <property type="entry name" value="LysR_subst-bd"/>
</dbReference>
<evidence type="ECO:0000256" key="1">
    <source>
        <dbReference type="ARBA" id="ARBA00009437"/>
    </source>
</evidence>
<keyword evidence="2" id="KW-0805">Transcription regulation</keyword>
<accession>A0A1H8VZJ5</accession>
<dbReference type="PROSITE" id="PS50931">
    <property type="entry name" value="HTH_LYSR"/>
    <property type="match status" value="1"/>
</dbReference>
<evidence type="ECO:0000256" key="2">
    <source>
        <dbReference type="ARBA" id="ARBA00023015"/>
    </source>
</evidence>
<dbReference type="AlphaFoldDB" id="A0A1H8VZJ5"/>
<evidence type="ECO:0000256" key="3">
    <source>
        <dbReference type="ARBA" id="ARBA00023125"/>
    </source>
</evidence>
<feature type="domain" description="HTH lysR-type" evidence="5">
    <location>
        <begin position="1"/>
        <end position="58"/>
    </location>
</feature>
<dbReference type="RefSeq" id="WP_091747459.1">
    <property type="nucleotide sequence ID" value="NZ_FODY01000013.1"/>
</dbReference>
<dbReference type="PANTHER" id="PTHR30419">
    <property type="entry name" value="HTH-TYPE TRANSCRIPTIONAL REGULATOR YBHD"/>
    <property type="match status" value="1"/>
</dbReference>
<reference evidence="6 7" key="1">
    <citation type="submission" date="2016-10" db="EMBL/GenBank/DDBJ databases">
        <authorList>
            <person name="de Groot N.N."/>
        </authorList>
    </citation>
    <scope>NUCLEOTIDE SEQUENCE [LARGE SCALE GENOMIC DNA]</scope>
    <source>
        <strain evidence="6 7">DSM 13305</strain>
    </source>
</reference>
<dbReference type="OrthoDB" id="119203at2"/>
<dbReference type="STRING" id="112903.SAMN04490178_11367"/>
<dbReference type="Pfam" id="PF03466">
    <property type="entry name" value="LysR_substrate"/>
    <property type="match status" value="1"/>
</dbReference>
<dbReference type="Gene3D" id="1.10.10.10">
    <property type="entry name" value="Winged helix-like DNA-binding domain superfamily/Winged helix DNA-binding domain"/>
    <property type="match status" value="1"/>
</dbReference>
<dbReference type="Pfam" id="PF00126">
    <property type="entry name" value="HTH_1"/>
    <property type="match status" value="1"/>
</dbReference>
<dbReference type="GO" id="GO:0005829">
    <property type="term" value="C:cytosol"/>
    <property type="evidence" value="ECO:0007669"/>
    <property type="project" value="TreeGrafter"/>
</dbReference>
<protein>
    <submittedName>
        <fullName evidence="6">DNA-binding transcriptional regulator, LysR family</fullName>
    </submittedName>
</protein>
<dbReference type="InterPro" id="IPR036388">
    <property type="entry name" value="WH-like_DNA-bd_sf"/>
</dbReference>
<keyword evidence="7" id="KW-1185">Reference proteome</keyword>